<dbReference type="InterPro" id="IPR008979">
    <property type="entry name" value="Galactose-bd-like_sf"/>
</dbReference>
<dbReference type="PANTHER" id="PTHR46323:SF2">
    <property type="entry name" value="BETA-GALACTOSIDASE"/>
    <property type="match status" value="1"/>
</dbReference>
<evidence type="ECO:0000256" key="5">
    <source>
        <dbReference type="ARBA" id="ARBA00023295"/>
    </source>
</evidence>
<evidence type="ECO:0000259" key="7">
    <source>
        <dbReference type="Pfam" id="PF00703"/>
    </source>
</evidence>
<protein>
    <recommendedName>
        <fullName evidence="3">beta-galactosidase</fullName>
        <ecNumber evidence="3">3.2.1.23</ecNumber>
    </recommendedName>
</protein>
<dbReference type="SUPFAM" id="SSF51445">
    <property type="entry name" value="(Trans)glycosidases"/>
    <property type="match status" value="1"/>
</dbReference>
<proteinExistence type="inferred from homology"/>
<comment type="similarity">
    <text evidence="2 6">Belongs to the glycosyl hydrolase 2 family.</text>
</comment>
<dbReference type="GO" id="GO:0005990">
    <property type="term" value="P:lactose catabolic process"/>
    <property type="evidence" value="ECO:0007669"/>
    <property type="project" value="TreeGrafter"/>
</dbReference>
<evidence type="ECO:0000259" key="8">
    <source>
        <dbReference type="Pfam" id="PF02836"/>
    </source>
</evidence>
<dbReference type="Gene3D" id="3.20.20.80">
    <property type="entry name" value="Glycosidases"/>
    <property type="match status" value="1"/>
</dbReference>
<dbReference type="Pfam" id="PF02836">
    <property type="entry name" value="Glyco_hydro_2_C"/>
    <property type="match status" value="1"/>
</dbReference>
<accession>A0A6N7J1M2</accession>
<dbReference type="EC" id="3.2.1.23" evidence="3"/>
<dbReference type="Pfam" id="PF00703">
    <property type="entry name" value="Glyco_hydro_2"/>
    <property type="match status" value="1"/>
</dbReference>
<keyword evidence="4 6" id="KW-0378">Hydrolase</keyword>
<feature type="domain" description="Glycoside hydrolase family 2 immunoglobulin-like beta-sandwich" evidence="7">
    <location>
        <begin position="218"/>
        <end position="318"/>
    </location>
</feature>
<reference evidence="10" key="1">
    <citation type="journal article" date="2020" name="Appl. Environ. Microbiol.">
        <title>Medium-Chain Fatty Acid Synthesis by 'Candidatus Weimeria bifida' gen. nov., sp. nov., and 'Candidatus Pseudoramibacter fermentans' sp. nov.</title>
        <authorList>
            <person name="Scarborough M.J."/>
            <person name="Myers K.S."/>
            <person name="Donohue T.J."/>
            <person name="Noguera D.R."/>
        </authorList>
    </citation>
    <scope>NUCLEOTIDE SEQUENCE</scope>
    <source>
        <strain evidence="10">LCO1.1</strain>
    </source>
</reference>
<dbReference type="SUPFAM" id="SSF49303">
    <property type="entry name" value="beta-Galactosidase/glucuronidase domain"/>
    <property type="match status" value="1"/>
</dbReference>
<evidence type="ECO:0000313" key="10">
    <source>
        <dbReference type="EMBL" id="MQN01983.1"/>
    </source>
</evidence>
<evidence type="ECO:0000256" key="4">
    <source>
        <dbReference type="ARBA" id="ARBA00022801"/>
    </source>
</evidence>
<dbReference type="InterPro" id="IPR023232">
    <property type="entry name" value="Glyco_hydro_2_AS"/>
</dbReference>
<evidence type="ECO:0000256" key="3">
    <source>
        <dbReference type="ARBA" id="ARBA00012756"/>
    </source>
</evidence>
<evidence type="ECO:0000256" key="2">
    <source>
        <dbReference type="ARBA" id="ARBA00007401"/>
    </source>
</evidence>
<gene>
    <name evidence="10" type="ORF">FRC54_08795</name>
</gene>
<dbReference type="GO" id="GO:0004565">
    <property type="term" value="F:beta-galactosidase activity"/>
    <property type="evidence" value="ECO:0007669"/>
    <property type="project" value="UniProtKB-EC"/>
</dbReference>
<feature type="domain" description="Glycosyl hydrolases family 2 sugar binding" evidence="9">
    <location>
        <begin position="44"/>
        <end position="216"/>
    </location>
</feature>
<dbReference type="InterPro" id="IPR023230">
    <property type="entry name" value="Glyco_hydro_2_CS"/>
</dbReference>
<name>A0A6N7J1M2_9FIRM</name>
<dbReference type="InterPro" id="IPR017853">
    <property type="entry name" value="GH"/>
</dbReference>
<sequence>MEFNFDIVKNPRIFQENRLPAHSDHEWYLNRENENSVRSDCKYSLNGSFRFHYAENFQSVIRGFEKKDFDVDGWDIITVPGHIQMQGYGVPQYVNIEYPWDGSEEIEPGEIPTKHNPVGQYVKKFTLPDFMKNGPVYISFQGVESGFALWMNGAYVGYSEDSFTPAEFDLTPYIDKDGENRLAIDVFRYTAGSWCEDQDFFRFSGIFREVYLYTVPAVHVWDLKVNANLDDNYKDGVFSLKMDTHGANGSAKLTLYDKNRKHLIFEKTLELSDSENTYRIGGVDQWSAEFPNLYDLEITVFDKLGNISEYIKEKVGFRRFEMKNGVMCINGKRIVFNGVDRHEFSAQKGRAIGNDEIRFDLMTMKQNNINAIRASHYPNQTYFYRLADELGLYIIDETNLETHGVWDHIVKDGLDKSFAVPGDRPEYLDMVLDRANSMYQRDKNHASVLIWSCGNESLYMVDNPSPSKKFLTRYY</sequence>
<dbReference type="InterPro" id="IPR013783">
    <property type="entry name" value="Ig-like_fold"/>
</dbReference>
<dbReference type="SUPFAM" id="SSF49785">
    <property type="entry name" value="Galactose-binding domain-like"/>
    <property type="match status" value="1"/>
</dbReference>
<dbReference type="InterPro" id="IPR006101">
    <property type="entry name" value="Glyco_hydro_2"/>
</dbReference>
<feature type="domain" description="Glycoside hydrolase family 2 catalytic" evidence="8">
    <location>
        <begin position="321"/>
        <end position="460"/>
    </location>
</feature>
<evidence type="ECO:0000259" key="9">
    <source>
        <dbReference type="Pfam" id="PF02837"/>
    </source>
</evidence>
<dbReference type="GO" id="GO:0009341">
    <property type="term" value="C:beta-galactosidase complex"/>
    <property type="evidence" value="ECO:0007669"/>
    <property type="project" value="TreeGrafter"/>
</dbReference>
<dbReference type="InterPro" id="IPR006103">
    <property type="entry name" value="Glyco_hydro_2_cat"/>
</dbReference>
<dbReference type="Proteomes" id="UP000460257">
    <property type="component" value="Unassembled WGS sequence"/>
</dbReference>
<dbReference type="PRINTS" id="PR00132">
    <property type="entry name" value="GLHYDRLASE2"/>
</dbReference>
<evidence type="ECO:0000313" key="11">
    <source>
        <dbReference type="Proteomes" id="UP000460257"/>
    </source>
</evidence>
<keyword evidence="11" id="KW-1185">Reference proteome</keyword>
<dbReference type="InterPro" id="IPR036156">
    <property type="entry name" value="Beta-gal/glucu_dom_sf"/>
</dbReference>
<dbReference type="InterPro" id="IPR050347">
    <property type="entry name" value="Bact_Beta-galactosidase"/>
</dbReference>
<dbReference type="EMBL" id="VOGC01000007">
    <property type="protein sequence ID" value="MQN01983.1"/>
    <property type="molecule type" value="Genomic_DNA"/>
</dbReference>
<organism evidence="10 11">
    <name type="scientific">Candidatus Weimeria bifida</name>
    <dbReference type="NCBI Taxonomy" id="2599074"/>
    <lineage>
        <taxon>Bacteria</taxon>
        <taxon>Bacillati</taxon>
        <taxon>Bacillota</taxon>
        <taxon>Clostridia</taxon>
        <taxon>Lachnospirales</taxon>
        <taxon>Lachnospiraceae</taxon>
        <taxon>Candidatus Weimeria</taxon>
    </lineage>
</organism>
<dbReference type="InterPro" id="IPR006104">
    <property type="entry name" value="Glyco_hydro_2_N"/>
</dbReference>
<dbReference type="AlphaFoldDB" id="A0A6N7J1M2"/>
<dbReference type="Pfam" id="PF02837">
    <property type="entry name" value="Glyco_hydro_2_N"/>
    <property type="match status" value="1"/>
</dbReference>
<dbReference type="PROSITE" id="PS00719">
    <property type="entry name" value="GLYCOSYL_HYDROL_F2_1"/>
    <property type="match status" value="1"/>
</dbReference>
<dbReference type="PANTHER" id="PTHR46323">
    <property type="entry name" value="BETA-GALACTOSIDASE"/>
    <property type="match status" value="1"/>
</dbReference>
<dbReference type="Gene3D" id="2.60.120.260">
    <property type="entry name" value="Galactose-binding domain-like"/>
    <property type="match status" value="1"/>
</dbReference>
<comment type="caution">
    <text evidence="10">The sequence shown here is derived from an EMBL/GenBank/DDBJ whole genome shotgun (WGS) entry which is preliminary data.</text>
</comment>
<evidence type="ECO:0000256" key="6">
    <source>
        <dbReference type="RuleBase" id="RU361154"/>
    </source>
</evidence>
<comment type="catalytic activity">
    <reaction evidence="1">
        <text>Hydrolysis of terminal non-reducing beta-D-galactose residues in beta-D-galactosides.</text>
        <dbReference type="EC" id="3.2.1.23"/>
    </reaction>
</comment>
<evidence type="ECO:0000256" key="1">
    <source>
        <dbReference type="ARBA" id="ARBA00001412"/>
    </source>
</evidence>
<dbReference type="InterPro" id="IPR006102">
    <property type="entry name" value="Ig-like_GH2"/>
</dbReference>
<keyword evidence="5 6" id="KW-0326">Glycosidase</keyword>
<dbReference type="Gene3D" id="2.60.40.10">
    <property type="entry name" value="Immunoglobulins"/>
    <property type="match status" value="1"/>
</dbReference>
<dbReference type="PROSITE" id="PS00608">
    <property type="entry name" value="GLYCOSYL_HYDROL_F2_2"/>
    <property type="match status" value="1"/>
</dbReference>